<feature type="domain" description="DUF4408" evidence="3">
    <location>
        <begin position="4"/>
        <end position="24"/>
    </location>
</feature>
<protein>
    <submittedName>
        <fullName evidence="4">Pathogen-associated molecular patterns-induced protein A70-like</fullName>
    </submittedName>
</protein>
<keyword evidence="2" id="KW-0472">Membrane</keyword>
<sequence length="189" mass="21459">MDSSWLTPTVLFCFLNLIIISIFINAYYSTKSHKNQLAQPQLNRSSSLFARVKSISFSKKYFDPFQPQTNDIPVTQEVVPEEKLSVSDPEEKLSISEEPVKTVPSEQEEKKEQLIKTSTTSVKERKKNKTSGRREAAVVKTVSFKGDEQVDAKADDFINRFKQQLKIQRIDSIKRYTEMLTGSGASSAN</sequence>
<accession>A0AAD8M7M1</accession>
<dbReference type="Pfam" id="PF14364">
    <property type="entry name" value="DUF4408"/>
    <property type="match status" value="1"/>
</dbReference>
<dbReference type="AlphaFoldDB" id="A0AAD8M7M1"/>
<proteinExistence type="predicted"/>
<evidence type="ECO:0000259" key="3">
    <source>
        <dbReference type="Pfam" id="PF14364"/>
    </source>
</evidence>
<comment type="caution">
    <text evidence="4">The sequence shown here is derived from an EMBL/GenBank/DDBJ whole genome shotgun (WGS) entry which is preliminary data.</text>
</comment>
<dbReference type="EMBL" id="JAUIZM010000009">
    <property type="protein sequence ID" value="KAK1363676.1"/>
    <property type="molecule type" value="Genomic_DNA"/>
</dbReference>
<dbReference type="InterPro" id="IPR008480">
    <property type="entry name" value="DUF761_pln"/>
</dbReference>
<dbReference type="PANTHER" id="PTHR33098:SF57">
    <property type="entry name" value="DUF4408 DOMAIN PROTEIN"/>
    <property type="match status" value="1"/>
</dbReference>
<evidence type="ECO:0000256" key="1">
    <source>
        <dbReference type="SAM" id="MobiDB-lite"/>
    </source>
</evidence>
<keyword evidence="2" id="KW-1133">Transmembrane helix</keyword>
<dbReference type="Pfam" id="PF05553">
    <property type="entry name" value="DUF761"/>
    <property type="match status" value="1"/>
</dbReference>
<name>A0AAD8M7M1_9APIA</name>
<reference evidence="4" key="2">
    <citation type="submission" date="2023-05" db="EMBL/GenBank/DDBJ databases">
        <authorList>
            <person name="Schelkunov M.I."/>
        </authorList>
    </citation>
    <scope>NUCLEOTIDE SEQUENCE</scope>
    <source>
        <strain evidence="4">Hsosn_3</strain>
        <tissue evidence="4">Leaf</tissue>
    </source>
</reference>
<organism evidence="4 5">
    <name type="scientific">Heracleum sosnowskyi</name>
    <dbReference type="NCBI Taxonomy" id="360622"/>
    <lineage>
        <taxon>Eukaryota</taxon>
        <taxon>Viridiplantae</taxon>
        <taxon>Streptophyta</taxon>
        <taxon>Embryophyta</taxon>
        <taxon>Tracheophyta</taxon>
        <taxon>Spermatophyta</taxon>
        <taxon>Magnoliopsida</taxon>
        <taxon>eudicotyledons</taxon>
        <taxon>Gunneridae</taxon>
        <taxon>Pentapetalae</taxon>
        <taxon>asterids</taxon>
        <taxon>campanulids</taxon>
        <taxon>Apiales</taxon>
        <taxon>Apiaceae</taxon>
        <taxon>Apioideae</taxon>
        <taxon>apioid superclade</taxon>
        <taxon>Tordylieae</taxon>
        <taxon>Tordyliinae</taxon>
        <taxon>Heracleum</taxon>
    </lineage>
</organism>
<dbReference type="InterPro" id="IPR025520">
    <property type="entry name" value="DUF4408"/>
</dbReference>
<evidence type="ECO:0000256" key="2">
    <source>
        <dbReference type="SAM" id="Phobius"/>
    </source>
</evidence>
<gene>
    <name evidence="4" type="ORF">POM88_039237</name>
</gene>
<feature type="region of interest" description="Disordered" evidence="1">
    <location>
        <begin position="83"/>
        <end position="133"/>
    </location>
</feature>
<evidence type="ECO:0000313" key="4">
    <source>
        <dbReference type="EMBL" id="KAK1363676.1"/>
    </source>
</evidence>
<feature type="transmembrane region" description="Helical" evidence="2">
    <location>
        <begin position="6"/>
        <end position="28"/>
    </location>
</feature>
<reference evidence="4" key="1">
    <citation type="submission" date="2023-02" db="EMBL/GenBank/DDBJ databases">
        <title>Genome of toxic invasive species Heracleum sosnowskyi carries increased number of genes despite the absence of recent whole-genome duplications.</title>
        <authorList>
            <person name="Schelkunov M."/>
            <person name="Shtratnikova V."/>
            <person name="Makarenko M."/>
            <person name="Klepikova A."/>
            <person name="Omelchenko D."/>
            <person name="Novikova G."/>
            <person name="Obukhova E."/>
            <person name="Bogdanov V."/>
            <person name="Penin A."/>
            <person name="Logacheva M."/>
        </authorList>
    </citation>
    <scope>NUCLEOTIDE SEQUENCE</scope>
    <source>
        <strain evidence="4">Hsosn_3</strain>
        <tissue evidence="4">Leaf</tissue>
    </source>
</reference>
<feature type="compositionally biased region" description="Basic and acidic residues" evidence="1">
    <location>
        <begin position="83"/>
        <end position="100"/>
    </location>
</feature>
<keyword evidence="2" id="KW-0812">Transmembrane</keyword>
<keyword evidence="5" id="KW-1185">Reference proteome</keyword>
<dbReference type="Proteomes" id="UP001237642">
    <property type="component" value="Unassembled WGS sequence"/>
</dbReference>
<dbReference type="PANTHER" id="PTHR33098">
    <property type="entry name" value="COTTON FIBER (DUF761)"/>
    <property type="match status" value="1"/>
</dbReference>
<evidence type="ECO:0000313" key="5">
    <source>
        <dbReference type="Proteomes" id="UP001237642"/>
    </source>
</evidence>